<reference evidence="1 2" key="1">
    <citation type="journal article" date="1992" name="Lakartidningen">
        <title>[Penicillin V and not amoxicillin is the first choice preparation in acute otitis].</title>
        <authorList>
            <person name="Kamme C."/>
            <person name="Lundgren K."/>
            <person name="Prellner K."/>
        </authorList>
    </citation>
    <scope>NUCLEOTIDE SEQUENCE [LARGE SCALE GENOMIC DNA]</scope>
    <source>
        <strain evidence="1 2">PC5099IV</strain>
    </source>
</reference>
<dbReference type="EMBL" id="SAXZ01000014">
    <property type="protein sequence ID" value="TXJ31149.1"/>
    <property type="molecule type" value="Genomic_DNA"/>
</dbReference>
<accession>A0ABY3K6L3</accession>
<dbReference type="RefSeq" id="WP_147748664.1">
    <property type="nucleotide sequence ID" value="NZ_SAXZ01000014.1"/>
</dbReference>
<protein>
    <submittedName>
        <fullName evidence="1">Uncharacterized protein</fullName>
    </submittedName>
</protein>
<dbReference type="Proteomes" id="UP000322659">
    <property type="component" value="Unassembled WGS sequence"/>
</dbReference>
<evidence type="ECO:0000313" key="1">
    <source>
        <dbReference type="EMBL" id="TXJ31149.1"/>
    </source>
</evidence>
<sequence length="152" mass="17273">MKFNGIYDALYDYLKKVIESYEDEDITLEKTVNIEIMNIENSNGILIQKIGSNPIDSVSICGKKDLIFKFSIKSIQAYTPSDNINKLQIVQSLDKLGDYIEKEYKSGRNIPTLPFECESIGIEVLNSASVVESSEDRITAVIDLQFNYSTYY</sequence>
<evidence type="ECO:0000313" key="2">
    <source>
        <dbReference type="Proteomes" id="UP000322659"/>
    </source>
</evidence>
<name>A0ABY3K6L3_9SPIR</name>
<proteinExistence type="predicted"/>
<gene>
    <name evidence="1" type="ORF">EPJ71_10470</name>
</gene>
<comment type="caution">
    <text evidence="1">The sequence shown here is derived from an EMBL/GenBank/DDBJ whole genome shotgun (WGS) entry which is preliminary data.</text>
</comment>
<keyword evidence="2" id="KW-1185">Reference proteome</keyword>
<organism evidence="1 2">
    <name type="scientific">Brachyspira aalborgi</name>
    <dbReference type="NCBI Taxonomy" id="29522"/>
    <lineage>
        <taxon>Bacteria</taxon>
        <taxon>Pseudomonadati</taxon>
        <taxon>Spirochaetota</taxon>
        <taxon>Spirochaetia</taxon>
        <taxon>Brachyspirales</taxon>
        <taxon>Brachyspiraceae</taxon>
        <taxon>Brachyspira</taxon>
    </lineage>
</organism>